<sequence length="200" mass="22349">MHHLRFSGLPFARQRDAFLAILRADPLVLAALEAACRLDLPDWWIVSGALYNTVWNALTGRPSGHGVKDVDLFYFDAADLSWEAEDAVIRRAAPLFADLPLPVEIRNQARVHLWYEGHFGQPYPPLGSSREGIDRFACKTHAVGVRLGADGTLDLYAPFGLDDVFAFRLVPNRVIDNRATHEAKAARALPLWPELTVVPW</sequence>
<comment type="caution">
    <text evidence="1">The sequence shown here is derived from an EMBL/GenBank/DDBJ whole genome shotgun (WGS) entry which is preliminary data.</text>
</comment>
<dbReference type="Proteomes" id="UP000278398">
    <property type="component" value="Unassembled WGS sequence"/>
</dbReference>
<evidence type="ECO:0000313" key="2">
    <source>
        <dbReference type="Proteomes" id="UP000278398"/>
    </source>
</evidence>
<dbReference type="EMBL" id="RWKW01000166">
    <property type="protein sequence ID" value="RST79192.1"/>
    <property type="molecule type" value="Genomic_DNA"/>
</dbReference>
<dbReference type="PANTHER" id="PTHR39166">
    <property type="entry name" value="BLL1166 PROTEIN"/>
    <property type="match status" value="1"/>
</dbReference>
<protein>
    <submittedName>
        <fullName evidence="1">Nucleotidyltransferase family protein</fullName>
    </submittedName>
</protein>
<accession>A0A3R9ZGE8</accession>
<organism evidence="1 2">
    <name type="scientific">Aquibium carbonis</name>
    <dbReference type="NCBI Taxonomy" id="2495581"/>
    <lineage>
        <taxon>Bacteria</taxon>
        <taxon>Pseudomonadati</taxon>
        <taxon>Pseudomonadota</taxon>
        <taxon>Alphaproteobacteria</taxon>
        <taxon>Hyphomicrobiales</taxon>
        <taxon>Phyllobacteriaceae</taxon>
        <taxon>Aquibium</taxon>
    </lineage>
</organism>
<dbReference type="InterPro" id="IPR009267">
    <property type="entry name" value="NTP_transf_6"/>
</dbReference>
<dbReference type="GO" id="GO:0016740">
    <property type="term" value="F:transferase activity"/>
    <property type="evidence" value="ECO:0007669"/>
    <property type="project" value="UniProtKB-KW"/>
</dbReference>
<keyword evidence="1" id="KW-0808">Transferase</keyword>
<evidence type="ECO:0000313" key="1">
    <source>
        <dbReference type="EMBL" id="RST79192.1"/>
    </source>
</evidence>
<reference evidence="1 2" key="1">
    <citation type="submission" date="2018-12" db="EMBL/GenBank/DDBJ databases">
        <title>Mesorhizobium carbonis sp. nov., isolated from coal mine water.</title>
        <authorList>
            <person name="Xin W."/>
            <person name="Xu Z."/>
            <person name="Xiang F."/>
            <person name="Zhang J."/>
            <person name="Xi L."/>
            <person name="Liu J."/>
        </authorList>
    </citation>
    <scope>NUCLEOTIDE SEQUENCE [LARGE SCALE GENOMIC DNA]</scope>
    <source>
        <strain evidence="1 2">B2.3</strain>
    </source>
</reference>
<gene>
    <name evidence="1" type="ORF">EJC49_25210</name>
</gene>
<dbReference type="RefSeq" id="WP_126702677.1">
    <property type="nucleotide sequence ID" value="NZ_RWKW01000166.1"/>
</dbReference>
<proteinExistence type="predicted"/>
<name>A0A3R9ZGE8_9HYPH</name>
<keyword evidence="2" id="KW-1185">Reference proteome</keyword>
<dbReference type="OrthoDB" id="9805247at2"/>
<dbReference type="Pfam" id="PF06042">
    <property type="entry name" value="NTP_transf_6"/>
    <property type="match status" value="1"/>
</dbReference>
<dbReference type="PANTHER" id="PTHR39166:SF1">
    <property type="entry name" value="BLL1166 PROTEIN"/>
    <property type="match status" value="1"/>
</dbReference>
<dbReference type="AlphaFoldDB" id="A0A3R9ZGE8"/>